<dbReference type="EMBL" id="NPKI01000025">
    <property type="protein sequence ID" value="PAQ00634.1"/>
    <property type="molecule type" value="Genomic_DNA"/>
</dbReference>
<gene>
    <name evidence="2" type="ORF">CIT25_19270</name>
</gene>
<evidence type="ECO:0000256" key="1">
    <source>
        <dbReference type="SAM" id="Coils"/>
    </source>
</evidence>
<keyword evidence="1" id="KW-0175">Coiled coil</keyword>
<dbReference type="CDD" id="cd11579">
    <property type="entry name" value="Glyco_tran_WbsX"/>
    <property type="match status" value="1"/>
</dbReference>
<dbReference type="AlphaFoldDB" id="A0AB36R797"/>
<dbReference type="PANTHER" id="PTHR41244">
    <property type="entry name" value="RHAMNAN SYNTHESIS F"/>
    <property type="match status" value="1"/>
</dbReference>
<feature type="coiled-coil region" evidence="1">
    <location>
        <begin position="30"/>
        <end position="64"/>
    </location>
</feature>
<evidence type="ECO:0000313" key="2">
    <source>
        <dbReference type="EMBL" id="PAQ00634.1"/>
    </source>
</evidence>
<name>A0AB36R797_9HYPH</name>
<dbReference type="InterPro" id="IPR032719">
    <property type="entry name" value="WbsX"/>
</dbReference>
<dbReference type="Pfam" id="PF14307">
    <property type="entry name" value="Glyco_tran_WbsX"/>
    <property type="match status" value="1"/>
</dbReference>
<dbReference type="Proteomes" id="UP000216215">
    <property type="component" value="Unassembled WGS sequence"/>
</dbReference>
<sequence>MAILDRIKAEFDAVAPVFGDAFFPELDARLQVLNRENTAQRQLIEQREDEIARLTSEQRQKDSEVQVLAAQLTEERADFLRLTEESNYLTRELQKNQNLVFDLNYQIQNFKTEKLALEIRSNGELSSSAHEAGNHSASFEAFSKIPEEQETVNIEEDDSKLIAFYLPQFHRIDENSEWWGPGFTEWTNVARATPNFVGHNQPKIPRDLGYYDLTHPNTMREQVEIAKLYGLHGFCFYHYWFSGRRVLETPANLFLESDLDFKFCMCWANENWTRAWDGDTKNVLLEQKYAEGDAEAFIDGMLAYFGDQRYIKIDGAPLLVVYRAKEIPNPQRWFSIWRDRVTAHGFPGLHICVVDFYDISAPEEVGADSLVEFPPHKFNGPQNHPSEFPAITNPNFSGGIVDYRKMIAQSANRLRPSFKMFRAIIPGWDNTARRQNNPTIIVNSTPKLFGEWLRFLRFQARQDHAEPDNRLIFVNAWNEWGEGCYLEPDQQWGLSYLEETLRGKFFHPASEPVGIDAARSRLFDRLVAMTNHGEISSTPIPKEIFLNIRPPGRIAERASAVLRQSPTLHAMARYLYRRLRQKGRGYSG</sequence>
<dbReference type="Gene3D" id="3.20.20.80">
    <property type="entry name" value="Glycosidases"/>
    <property type="match status" value="1"/>
</dbReference>
<protein>
    <recommendedName>
        <fullName evidence="4">Glycosyl hydrolase</fullName>
    </recommendedName>
</protein>
<keyword evidence="3" id="KW-1185">Reference proteome</keyword>
<evidence type="ECO:0008006" key="4">
    <source>
        <dbReference type="Google" id="ProtNLM"/>
    </source>
</evidence>
<evidence type="ECO:0000313" key="3">
    <source>
        <dbReference type="Proteomes" id="UP000216215"/>
    </source>
</evidence>
<reference evidence="3" key="1">
    <citation type="submission" date="2017-08" db="EMBL/GenBank/DDBJ databases">
        <title>Mesorhizobium wenxinae sp. nov., a novel rhizobial species isolated from root nodules of chickpea (Cicer arietinum L.).</title>
        <authorList>
            <person name="Zhang J."/>
        </authorList>
    </citation>
    <scope>NUCLEOTIDE SEQUENCE [LARGE SCALE GENOMIC DNA]</scope>
    <source>
        <strain evidence="3">USDA 3392</strain>
    </source>
</reference>
<comment type="caution">
    <text evidence="2">The sequence shown here is derived from an EMBL/GenBank/DDBJ whole genome shotgun (WGS) entry which is preliminary data.</text>
</comment>
<dbReference type="PANTHER" id="PTHR41244:SF1">
    <property type="entry name" value="GLYCOSYLTRANSFERASE"/>
    <property type="match status" value="1"/>
</dbReference>
<proteinExistence type="predicted"/>
<organism evidence="2 3">
    <name type="scientific">Mesorhizobium mediterraneum</name>
    <dbReference type="NCBI Taxonomy" id="43617"/>
    <lineage>
        <taxon>Bacteria</taxon>
        <taxon>Pseudomonadati</taxon>
        <taxon>Pseudomonadota</taxon>
        <taxon>Alphaproteobacteria</taxon>
        <taxon>Hyphomicrobiales</taxon>
        <taxon>Phyllobacteriaceae</taxon>
        <taxon>Mesorhizobium</taxon>
    </lineage>
</organism>
<accession>A0AB36R797</accession>